<proteinExistence type="predicted"/>
<protein>
    <submittedName>
        <fullName evidence="1">Uncharacterized protein</fullName>
    </submittedName>
</protein>
<dbReference type="AlphaFoldDB" id="A0A131YKC6"/>
<evidence type="ECO:0000313" key="1">
    <source>
        <dbReference type="EMBL" id="JAP79734.1"/>
    </source>
</evidence>
<dbReference type="PANTHER" id="PTHR31094">
    <property type="entry name" value="RIKEN CDNA 2310061I04 GENE"/>
    <property type="match status" value="1"/>
</dbReference>
<dbReference type="EMBL" id="GEDV01008823">
    <property type="protein sequence ID" value="JAP79734.1"/>
    <property type="molecule type" value="Transcribed_RNA"/>
</dbReference>
<name>A0A131YKC6_RHIAP</name>
<accession>A0A131YKC6</accession>
<sequence>MAVCFRALKGSLNSALGTVKTGNIRSHTGLLTLSAATPCNCYVTLTSSRGTKVLARHAAVLPQVLGGTSLQTTCHSSSICLPAVHSLPEVITNDVNAPELVKREEQAPFTFFELRSGDDETKSSGVVCRVPTTVLSGYLDAYPYKVYCFDVDRRVAAEMALSDYEREVLQFAGTSVALKGAGSNEQLPDPGRATEEQLKRISRALANHLPNFFTQPHLYNLYNKNIVFRNNIRGITTRGITGYVQQMALVRILGHLRYAHVQLEVLKMTTHKEDSTVRIRWRIVGVSGLRALFMFWKFRIWEWQKMISQEAEWTDGFSVLKVGSDGLIYEHICDKMMPDEELEEAKPSNVAVKLALLLGLTPQSFSFGSPTMSSSENSLL</sequence>
<dbReference type="Pfam" id="PF10184">
    <property type="entry name" value="DUF2358"/>
    <property type="match status" value="1"/>
</dbReference>
<organism evidence="1">
    <name type="scientific">Rhipicephalus appendiculatus</name>
    <name type="common">Brown ear tick</name>
    <dbReference type="NCBI Taxonomy" id="34631"/>
    <lineage>
        <taxon>Eukaryota</taxon>
        <taxon>Metazoa</taxon>
        <taxon>Ecdysozoa</taxon>
        <taxon>Arthropoda</taxon>
        <taxon>Chelicerata</taxon>
        <taxon>Arachnida</taxon>
        <taxon>Acari</taxon>
        <taxon>Parasitiformes</taxon>
        <taxon>Ixodida</taxon>
        <taxon>Ixodoidea</taxon>
        <taxon>Ixodidae</taxon>
        <taxon>Rhipicephalinae</taxon>
        <taxon>Rhipicephalus</taxon>
        <taxon>Rhipicephalus</taxon>
    </lineage>
</organism>
<dbReference type="InterPro" id="IPR018790">
    <property type="entry name" value="DUF2358"/>
</dbReference>
<reference evidence="1" key="1">
    <citation type="journal article" date="2016" name="Ticks Tick Borne Dis.">
        <title>De novo assembly and annotation of the salivary gland transcriptome of Rhipicephalus appendiculatus male and female ticks during blood feeding.</title>
        <authorList>
            <person name="de Castro M.H."/>
            <person name="de Klerk D."/>
            <person name="Pienaar R."/>
            <person name="Latif A.A."/>
            <person name="Rees D.J."/>
            <person name="Mans B.J."/>
        </authorList>
    </citation>
    <scope>NUCLEOTIDE SEQUENCE</scope>
    <source>
        <tissue evidence="1">Salivary glands</tissue>
    </source>
</reference>
<dbReference type="PANTHER" id="PTHR31094:SF2">
    <property type="entry name" value="RIKEN CDNA 2310061I04 GENE"/>
    <property type="match status" value="1"/>
</dbReference>